<dbReference type="InterPro" id="IPR035919">
    <property type="entry name" value="EAL_sf"/>
</dbReference>
<name>A0ABP8HNC7_9BURK</name>
<evidence type="ECO:0000259" key="1">
    <source>
        <dbReference type="PROSITE" id="PS50883"/>
    </source>
</evidence>
<dbReference type="Proteomes" id="UP001501671">
    <property type="component" value="Unassembled WGS sequence"/>
</dbReference>
<dbReference type="SUPFAM" id="SSF141868">
    <property type="entry name" value="EAL domain-like"/>
    <property type="match status" value="1"/>
</dbReference>
<proteinExistence type="predicted"/>
<dbReference type="EMBL" id="BAABFO010000030">
    <property type="protein sequence ID" value="GAA4341775.1"/>
    <property type="molecule type" value="Genomic_DNA"/>
</dbReference>
<comment type="caution">
    <text evidence="2">The sequence shown here is derived from an EMBL/GenBank/DDBJ whole genome shotgun (WGS) entry which is preliminary data.</text>
</comment>
<protein>
    <recommendedName>
        <fullName evidence="1">EAL domain-containing protein</fullName>
    </recommendedName>
</protein>
<dbReference type="InterPro" id="IPR001633">
    <property type="entry name" value="EAL_dom"/>
</dbReference>
<keyword evidence="3" id="KW-1185">Reference proteome</keyword>
<dbReference type="PROSITE" id="PS50883">
    <property type="entry name" value="EAL"/>
    <property type="match status" value="1"/>
</dbReference>
<evidence type="ECO:0000313" key="3">
    <source>
        <dbReference type="Proteomes" id="UP001501671"/>
    </source>
</evidence>
<dbReference type="Pfam" id="PF00563">
    <property type="entry name" value="EAL"/>
    <property type="match status" value="1"/>
</dbReference>
<dbReference type="SMART" id="SM00052">
    <property type="entry name" value="EAL"/>
    <property type="match status" value="1"/>
</dbReference>
<gene>
    <name evidence="2" type="ORF">GCM10023144_42930</name>
</gene>
<reference evidence="3" key="1">
    <citation type="journal article" date="2019" name="Int. J. Syst. Evol. Microbiol.">
        <title>The Global Catalogue of Microorganisms (GCM) 10K type strain sequencing project: providing services to taxonomists for standard genome sequencing and annotation.</title>
        <authorList>
            <consortium name="The Broad Institute Genomics Platform"/>
            <consortium name="The Broad Institute Genome Sequencing Center for Infectious Disease"/>
            <person name="Wu L."/>
            <person name="Ma J."/>
        </authorList>
    </citation>
    <scope>NUCLEOTIDE SEQUENCE [LARGE SCALE GENOMIC DNA]</scope>
    <source>
        <strain evidence="3">JCM 17666</strain>
    </source>
</reference>
<accession>A0ABP8HNC7</accession>
<sequence length="250" mass="26606">MAYPAIQRLIETLAVQPGAHGALKLGADGMVVGRFRQFEVGSHFQPVVRLDTGAAAGHDAYARPQAAGGAAVSPLMLFSQVADDADVVQLDRLCRLVHTVNYFSRPGAEGPLLLRVHGRLLAAITQDHGTAFGRMVEALGVQPASIVLQLPAETSRDVLPAGIVIGNYRRAGFKVGVNPGSADEARSLIRLHAPDVVKLDLRTLAEPERHVPDLLALAHRSSVQVIFKCLEDPAALAALRGWGAEFAQGR</sequence>
<organism evidence="2 3">
    <name type="scientific">Pigmentiphaga soli</name>
    <dbReference type="NCBI Taxonomy" id="1007095"/>
    <lineage>
        <taxon>Bacteria</taxon>
        <taxon>Pseudomonadati</taxon>
        <taxon>Pseudomonadota</taxon>
        <taxon>Betaproteobacteria</taxon>
        <taxon>Burkholderiales</taxon>
        <taxon>Alcaligenaceae</taxon>
        <taxon>Pigmentiphaga</taxon>
    </lineage>
</organism>
<evidence type="ECO:0000313" key="2">
    <source>
        <dbReference type="EMBL" id="GAA4341775.1"/>
    </source>
</evidence>
<dbReference type="Gene3D" id="3.20.20.450">
    <property type="entry name" value="EAL domain"/>
    <property type="match status" value="1"/>
</dbReference>
<dbReference type="RefSeq" id="WP_345251964.1">
    <property type="nucleotide sequence ID" value="NZ_BAABFO010000030.1"/>
</dbReference>
<feature type="domain" description="EAL" evidence="1">
    <location>
        <begin position="24"/>
        <end position="250"/>
    </location>
</feature>